<evidence type="ECO:0000313" key="2">
    <source>
        <dbReference type="EMBL" id="CAG9311315.1"/>
    </source>
</evidence>
<protein>
    <submittedName>
        <fullName evidence="2">Uncharacterized protein</fullName>
    </submittedName>
</protein>
<sequence>MSDKQISKIDLSESEQPWYEKSSITQKYPRYSTPQVPSYGGFCDLINSQRRGSLKTEMLPQPQKELSTNSNSSSEDSPLLHIMPNNMLGFSFLSMLEKNESSKNTHDEEPMRPPIYFNYDPNTVPEAMERLEESPYINNNAELPIFENISNDHDGDTKRRKDRRAATEVYENPNVHLQYKRIKYRKNRNYEDRLRQTESVGDFKMSFERDRMDIDNLSPTRINKMNNNNF</sequence>
<feature type="region of interest" description="Disordered" evidence="1">
    <location>
        <begin position="54"/>
        <end position="76"/>
    </location>
</feature>
<feature type="compositionally biased region" description="Basic and acidic residues" evidence="1">
    <location>
        <begin position="1"/>
        <end position="11"/>
    </location>
</feature>
<dbReference type="AlphaFoldDB" id="A0AAU9IBP5"/>
<dbReference type="EMBL" id="CAJZBQ010000004">
    <property type="protein sequence ID" value="CAG9311315.1"/>
    <property type="molecule type" value="Genomic_DNA"/>
</dbReference>
<accession>A0AAU9IBP5</accession>
<keyword evidence="3" id="KW-1185">Reference proteome</keyword>
<evidence type="ECO:0000256" key="1">
    <source>
        <dbReference type="SAM" id="MobiDB-lite"/>
    </source>
</evidence>
<evidence type="ECO:0000313" key="3">
    <source>
        <dbReference type="Proteomes" id="UP001162131"/>
    </source>
</evidence>
<feature type="region of interest" description="Disordered" evidence="1">
    <location>
        <begin position="1"/>
        <end position="42"/>
    </location>
</feature>
<organism evidence="2 3">
    <name type="scientific">Blepharisma stoltei</name>
    <dbReference type="NCBI Taxonomy" id="1481888"/>
    <lineage>
        <taxon>Eukaryota</taxon>
        <taxon>Sar</taxon>
        <taxon>Alveolata</taxon>
        <taxon>Ciliophora</taxon>
        <taxon>Postciliodesmatophora</taxon>
        <taxon>Heterotrichea</taxon>
        <taxon>Heterotrichida</taxon>
        <taxon>Blepharismidae</taxon>
        <taxon>Blepharisma</taxon>
    </lineage>
</organism>
<reference evidence="2" key="1">
    <citation type="submission" date="2021-09" db="EMBL/GenBank/DDBJ databases">
        <authorList>
            <consortium name="AG Swart"/>
            <person name="Singh M."/>
            <person name="Singh A."/>
            <person name="Seah K."/>
            <person name="Emmerich C."/>
        </authorList>
    </citation>
    <scope>NUCLEOTIDE SEQUENCE</scope>
    <source>
        <strain evidence="2">ATCC30299</strain>
    </source>
</reference>
<feature type="compositionally biased region" description="Polar residues" evidence="1">
    <location>
        <begin position="22"/>
        <end position="36"/>
    </location>
</feature>
<proteinExistence type="predicted"/>
<feature type="compositionally biased region" description="Low complexity" evidence="1">
    <location>
        <begin position="67"/>
        <end position="76"/>
    </location>
</feature>
<comment type="caution">
    <text evidence="2">The sequence shown here is derived from an EMBL/GenBank/DDBJ whole genome shotgun (WGS) entry which is preliminary data.</text>
</comment>
<name>A0AAU9IBP5_9CILI</name>
<dbReference type="Proteomes" id="UP001162131">
    <property type="component" value="Unassembled WGS sequence"/>
</dbReference>
<gene>
    <name evidence="2" type="ORF">BSTOLATCC_MIC3605</name>
</gene>